<dbReference type="EMBL" id="PP511876">
    <property type="protein sequence ID" value="XCD08283.1"/>
    <property type="molecule type" value="Genomic_DNA"/>
</dbReference>
<evidence type="ECO:0000313" key="1">
    <source>
        <dbReference type="EMBL" id="XCD08283.1"/>
    </source>
</evidence>
<organism evidence="1">
    <name type="scientific">Dulem virus 42</name>
    <dbReference type="NCBI Taxonomy" id="3145760"/>
    <lineage>
        <taxon>Viruses</taxon>
        <taxon>Duplodnaviria</taxon>
        <taxon>Heunggongvirae</taxon>
        <taxon>Uroviricota</taxon>
        <taxon>Caudoviricetes</taxon>
    </lineage>
</organism>
<sequence length="36" mass="4220">MLQKCSIGVYCFIMELVLDRKWCKDTYSIGNLYIDG</sequence>
<proteinExistence type="predicted"/>
<name>A0AAU8B9B7_9CAUD</name>
<reference evidence="1" key="1">
    <citation type="submission" date="2024-03" db="EMBL/GenBank/DDBJ databases">
        <title>Diverse circular DNA viruses in blood, oral, and fecal samples of captive lemurs.</title>
        <authorList>
            <person name="Paietta E.N."/>
            <person name="Kraberger S."/>
            <person name="Lund M.C."/>
            <person name="Custer J.M."/>
            <person name="Vargas K.M."/>
            <person name="Ehmke E.E."/>
            <person name="Yoder A.D."/>
            <person name="Varsani A."/>
        </authorList>
    </citation>
    <scope>NUCLEOTIDE SEQUENCE</scope>
    <source>
        <strain evidence="1">Duke_30FF_63</strain>
    </source>
</reference>
<accession>A0AAU8B9B7</accession>
<protein>
    <submittedName>
        <fullName evidence="1">Uncharacterized protein</fullName>
    </submittedName>
</protein>